<keyword evidence="2" id="KW-0479">Metal-binding</keyword>
<organism evidence="4 5">
    <name type="scientific">Dryococelus australis</name>
    <dbReference type="NCBI Taxonomy" id="614101"/>
    <lineage>
        <taxon>Eukaryota</taxon>
        <taxon>Metazoa</taxon>
        <taxon>Ecdysozoa</taxon>
        <taxon>Arthropoda</taxon>
        <taxon>Hexapoda</taxon>
        <taxon>Insecta</taxon>
        <taxon>Pterygota</taxon>
        <taxon>Neoptera</taxon>
        <taxon>Polyneoptera</taxon>
        <taxon>Phasmatodea</taxon>
        <taxon>Verophasmatodea</taxon>
        <taxon>Anareolatae</taxon>
        <taxon>Phasmatidae</taxon>
        <taxon>Eurycanthinae</taxon>
        <taxon>Dryococelus</taxon>
    </lineage>
</organism>
<protein>
    <recommendedName>
        <fullName evidence="3">DDE Tnp4 domain-containing protein</fullName>
    </recommendedName>
</protein>
<gene>
    <name evidence="4" type="ORF">PR048_006527</name>
</gene>
<proteinExistence type="predicted"/>
<evidence type="ECO:0000313" key="4">
    <source>
        <dbReference type="EMBL" id="KAJ8893926.1"/>
    </source>
</evidence>
<sequence>MCCDGICFILIAYSSSRRIAVLWHQLNQHASQPTAQRMPYFSRLGGADLASRPVPKILAQRRGRGGLADILLASHQGEPGSIPGRVTPDTRMWESCWTMPRLAGFFGGLPFPSPSHSGAAQDLTVKSHQNIFTHFALCTYLCIIHGEPGSIPSRVAGFSQVGIMPDDAVGRRVFSGISRFPRPFIQRRSILASITSFGSQDLALSLFTHSPSIVTNFTGLVSLSALRAEAGEAGAQLALGSRAAICPLQLPPHAAAVHMRPDTCRPGLHLPPLIRPSYITSKTYHAVVPIQLVHKTNKLLVKLYDPFVKHYEHICNPFTCLSWMKVFGKRQQTAIQSYGICRTALVQLTCFSNTGSRNINYKGFLSIVLMAVADANGMFTLIDVGDLGRNSDGAQGKLNVPNATCLPQDTNREPFLYYLIGEEVFPLLPYLMRPFPKQVLNDAKRIFHSRISRGRKSVESAFGMLTSEFRVFDGPIACNEDCAVVIVKTACVLDNFIRFLEGKFQEPLNFAQTNGAVLAMPDGSRLEEIPTLLGIRTPAVHACQPTYVSTHSPATRESLPVHSNQSDTRAVFKSLARPISEWMSPHERNRGHDISHTYTYRAAAVMRWSDCSPPTKTNWVRFPAGVPPPPNFSHVGIVP</sequence>
<dbReference type="Pfam" id="PF13359">
    <property type="entry name" value="DDE_Tnp_4"/>
    <property type="match status" value="1"/>
</dbReference>
<dbReference type="Proteomes" id="UP001159363">
    <property type="component" value="Chromosome 2"/>
</dbReference>
<evidence type="ECO:0000259" key="3">
    <source>
        <dbReference type="Pfam" id="PF13359"/>
    </source>
</evidence>
<evidence type="ECO:0000313" key="5">
    <source>
        <dbReference type="Proteomes" id="UP001159363"/>
    </source>
</evidence>
<evidence type="ECO:0000256" key="2">
    <source>
        <dbReference type="ARBA" id="ARBA00022723"/>
    </source>
</evidence>
<evidence type="ECO:0000256" key="1">
    <source>
        <dbReference type="ARBA" id="ARBA00001968"/>
    </source>
</evidence>
<name>A0ABQ9IBB2_9NEOP</name>
<feature type="domain" description="DDE Tnp4" evidence="3">
    <location>
        <begin position="360"/>
        <end position="495"/>
    </location>
</feature>
<comment type="cofactor">
    <cofactor evidence="1">
        <name>a divalent metal cation</name>
        <dbReference type="ChEBI" id="CHEBI:60240"/>
    </cofactor>
</comment>
<dbReference type="InterPro" id="IPR027806">
    <property type="entry name" value="HARBI1_dom"/>
</dbReference>
<dbReference type="EMBL" id="JARBHB010000002">
    <property type="protein sequence ID" value="KAJ8893926.1"/>
    <property type="molecule type" value="Genomic_DNA"/>
</dbReference>
<comment type="caution">
    <text evidence="4">The sequence shown here is derived from an EMBL/GenBank/DDBJ whole genome shotgun (WGS) entry which is preliminary data.</text>
</comment>
<accession>A0ABQ9IBB2</accession>
<keyword evidence="5" id="KW-1185">Reference proteome</keyword>
<reference evidence="4 5" key="1">
    <citation type="submission" date="2023-02" db="EMBL/GenBank/DDBJ databases">
        <title>LHISI_Scaffold_Assembly.</title>
        <authorList>
            <person name="Stuart O.P."/>
            <person name="Cleave R."/>
            <person name="Magrath M.J.L."/>
            <person name="Mikheyev A.S."/>
        </authorList>
    </citation>
    <scope>NUCLEOTIDE SEQUENCE [LARGE SCALE GENOMIC DNA]</scope>
    <source>
        <strain evidence="4">Daus_M_001</strain>
        <tissue evidence="4">Leg muscle</tissue>
    </source>
</reference>